<evidence type="ECO:0000256" key="2">
    <source>
        <dbReference type="ARBA" id="ARBA00022448"/>
    </source>
</evidence>
<feature type="transmembrane region" description="Helical" evidence="7">
    <location>
        <begin position="96"/>
        <end position="115"/>
    </location>
</feature>
<feature type="transmembrane region" description="Helical" evidence="7">
    <location>
        <begin position="257"/>
        <end position="281"/>
    </location>
</feature>
<dbReference type="GO" id="GO:0005886">
    <property type="term" value="C:plasma membrane"/>
    <property type="evidence" value="ECO:0007669"/>
    <property type="project" value="TreeGrafter"/>
</dbReference>
<dbReference type="SUPFAM" id="SSF103473">
    <property type="entry name" value="MFS general substrate transporter"/>
    <property type="match status" value="1"/>
</dbReference>
<keyword evidence="10" id="KW-1185">Reference proteome</keyword>
<comment type="similarity">
    <text evidence="6">Belongs to the major facilitator superfamily. Allantoate permease family.</text>
</comment>
<dbReference type="Pfam" id="PF07690">
    <property type="entry name" value="MFS_1"/>
    <property type="match status" value="1"/>
</dbReference>
<evidence type="ECO:0000256" key="1">
    <source>
        <dbReference type="ARBA" id="ARBA00004141"/>
    </source>
</evidence>
<dbReference type="GO" id="GO:0015233">
    <property type="term" value="F:pantothenate transmembrane transporter activity"/>
    <property type="evidence" value="ECO:0007669"/>
    <property type="project" value="TreeGrafter"/>
</dbReference>
<evidence type="ECO:0000256" key="7">
    <source>
        <dbReference type="SAM" id="Phobius"/>
    </source>
</evidence>
<dbReference type="VEuPathDB" id="FungiDB:MFRU_006g00790"/>
<evidence type="ECO:0000256" key="6">
    <source>
        <dbReference type="ARBA" id="ARBA00037968"/>
    </source>
</evidence>
<dbReference type="InterPro" id="IPR036259">
    <property type="entry name" value="MFS_trans_sf"/>
</dbReference>
<feature type="transmembrane region" description="Helical" evidence="7">
    <location>
        <begin position="192"/>
        <end position="212"/>
    </location>
</feature>
<feature type="transmembrane region" description="Helical" evidence="7">
    <location>
        <begin position="386"/>
        <end position="408"/>
    </location>
</feature>
<protein>
    <recommendedName>
        <fullName evidence="8">Major facilitator superfamily (MFS) profile domain-containing protein</fullName>
    </recommendedName>
</protein>
<evidence type="ECO:0000313" key="10">
    <source>
        <dbReference type="Proteomes" id="UP000322873"/>
    </source>
</evidence>
<keyword evidence="2" id="KW-0813">Transport</keyword>
<evidence type="ECO:0000313" key="9">
    <source>
        <dbReference type="EMBL" id="KAA8565495.1"/>
    </source>
</evidence>
<feature type="transmembrane region" description="Helical" evidence="7">
    <location>
        <begin position="327"/>
        <end position="349"/>
    </location>
</feature>
<dbReference type="Gene3D" id="1.20.1250.20">
    <property type="entry name" value="MFS general substrate transporter like domains"/>
    <property type="match status" value="1"/>
</dbReference>
<accession>A0A5M9JE78</accession>
<dbReference type="EMBL" id="VICG01000013">
    <property type="protein sequence ID" value="KAA8565495.1"/>
    <property type="molecule type" value="Genomic_DNA"/>
</dbReference>
<keyword evidence="5 7" id="KW-0472">Membrane</keyword>
<dbReference type="PANTHER" id="PTHR43791:SF4">
    <property type="entry name" value="PANTOTHENATE TRANSPORTER FEN2"/>
    <property type="match status" value="1"/>
</dbReference>
<dbReference type="InterPro" id="IPR020846">
    <property type="entry name" value="MFS_dom"/>
</dbReference>
<evidence type="ECO:0000259" key="8">
    <source>
        <dbReference type="PROSITE" id="PS50850"/>
    </source>
</evidence>
<dbReference type="InterPro" id="IPR011701">
    <property type="entry name" value="MFS"/>
</dbReference>
<comment type="subcellular location">
    <subcellularLocation>
        <location evidence="1">Membrane</location>
        <topology evidence="1">Multi-pass membrane protein</topology>
    </subcellularLocation>
</comment>
<name>A0A5M9JE78_MONFR</name>
<evidence type="ECO:0000256" key="3">
    <source>
        <dbReference type="ARBA" id="ARBA00022692"/>
    </source>
</evidence>
<feature type="transmembrane region" description="Helical" evidence="7">
    <location>
        <begin position="355"/>
        <end position="374"/>
    </location>
</feature>
<reference evidence="9 10" key="1">
    <citation type="submission" date="2019-06" db="EMBL/GenBank/DDBJ databases">
        <title>Genome Sequence of the Brown Rot Fungal Pathogen Monilinia fructicola.</title>
        <authorList>
            <person name="De Miccolis Angelini R.M."/>
            <person name="Landi L."/>
            <person name="Abate D."/>
            <person name="Pollastro S."/>
            <person name="Romanazzi G."/>
            <person name="Faretra F."/>
        </authorList>
    </citation>
    <scope>NUCLEOTIDE SEQUENCE [LARGE SCALE GENOMIC DNA]</scope>
    <source>
        <strain evidence="9 10">Mfrc123</strain>
    </source>
</reference>
<comment type="caution">
    <text evidence="9">The sequence shown here is derived from an EMBL/GenBank/DDBJ whole genome shotgun (WGS) entry which is preliminary data.</text>
</comment>
<keyword evidence="3 7" id="KW-0812">Transmembrane</keyword>
<sequence length="490" mass="53379">MPASRVRGYISHAEEHPGERKLVRKLDFFILSFCCLSYFANYLDRSNLANAYVSGMEEELAFVGNQYNLINTVFTVGYIIGQVPSNLALSYIKPRIFFPSMMVLWGCLTMITAAAHHPRDVMAIRFFQGIAESSTFVGTHYILGSWYTARELGKRSGIFTSSGLAGSMFGGFIQTGIHSSLDGTKGMSGWRWLFIIDGLITLPIALYGFLLFPDTPSTTSAFYLTPAERDLAKDRVPEAPNNHVWSPAFLKTVLTSWSWYGFVILWIIAGETESFSSNALLSLYMKSTHRYTIAQLNDYPTGVPAVGILSTLFWATLTDLLDGKRYLVAYFIALTGIATPAMILTTSHAPTIFAAYYWAGAVYACQATFFAWANEAMRCESDALRAIVIASMNCASNAVNAWWSLLFYGADEAPRFTRGMWAMIGTSVAMAVWTTVLLWGLERKRGAGAVVGRGRGASAGAGAGAGADLEVVVCGGADGEGDGDDKMGGK</sequence>
<evidence type="ECO:0000256" key="4">
    <source>
        <dbReference type="ARBA" id="ARBA00022989"/>
    </source>
</evidence>
<dbReference type="Proteomes" id="UP000322873">
    <property type="component" value="Unassembled WGS sequence"/>
</dbReference>
<dbReference type="AlphaFoldDB" id="A0A5M9JE78"/>
<feature type="transmembrane region" description="Helical" evidence="7">
    <location>
        <begin position="420"/>
        <end position="441"/>
    </location>
</feature>
<dbReference type="PROSITE" id="PS50850">
    <property type="entry name" value="MFS"/>
    <property type="match status" value="1"/>
</dbReference>
<feature type="domain" description="Major facilitator superfamily (MFS) profile" evidence="8">
    <location>
        <begin position="30"/>
        <end position="490"/>
    </location>
</feature>
<evidence type="ECO:0000256" key="5">
    <source>
        <dbReference type="ARBA" id="ARBA00023136"/>
    </source>
</evidence>
<gene>
    <name evidence="9" type="ORF">EYC84_009354</name>
</gene>
<dbReference type="PANTHER" id="PTHR43791">
    <property type="entry name" value="PERMEASE-RELATED"/>
    <property type="match status" value="1"/>
</dbReference>
<keyword evidence="4 7" id="KW-1133">Transmembrane helix</keyword>
<dbReference type="FunFam" id="1.20.1250.20:FF:000065">
    <property type="entry name" value="Putative MFS pantothenate transporter"/>
    <property type="match status" value="1"/>
</dbReference>
<organism evidence="9 10">
    <name type="scientific">Monilinia fructicola</name>
    <name type="common">Brown rot fungus</name>
    <name type="synonym">Ciboria fructicola</name>
    <dbReference type="NCBI Taxonomy" id="38448"/>
    <lineage>
        <taxon>Eukaryota</taxon>
        <taxon>Fungi</taxon>
        <taxon>Dikarya</taxon>
        <taxon>Ascomycota</taxon>
        <taxon>Pezizomycotina</taxon>
        <taxon>Leotiomycetes</taxon>
        <taxon>Helotiales</taxon>
        <taxon>Sclerotiniaceae</taxon>
        <taxon>Monilinia</taxon>
    </lineage>
</organism>
<proteinExistence type="inferred from homology"/>
<dbReference type="GO" id="GO:0098717">
    <property type="term" value="P:pantothenate import across plasma membrane"/>
    <property type="evidence" value="ECO:0007669"/>
    <property type="project" value="TreeGrafter"/>
</dbReference>